<accession>A0A834M2K8</accession>
<name>A0A834M2K8_RHYFE</name>
<reference evidence="3" key="1">
    <citation type="submission" date="2020-08" db="EMBL/GenBank/DDBJ databases">
        <title>Genome sequencing and assembly of the red palm weevil Rhynchophorus ferrugineus.</title>
        <authorList>
            <person name="Dias G.B."/>
            <person name="Bergman C.M."/>
            <person name="Manee M."/>
        </authorList>
    </citation>
    <scope>NUCLEOTIDE SEQUENCE</scope>
    <source>
        <strain evidence="3">AA-2017</strain>
        <tissue evidence="3">Whole larva</tissue>
    </source>
</reference>
<comment type="caution">
    <text evidence="3">The sequence shown here is derived from an EMBL/GenBank/DDBJ whole genome shotgun (WGS) entry which is preliminary data.</text>
</comment>
<feature type="region of interest" description="Disordered" evidence="1">
    <location>
        <begin position="254"/>
        <end position="286"/>
    </location>
</feature>
<gene>
    <name evidence="3" type="ORF">GWI33_021282</name>
</gene>
<organism evidence="3 4">
    <name type="scientific">Rhynchophorus ferrugineus</name>
    <name type="common">Red palm weevil</name>
    <name type="synonym">Curculio ferrugineus</name>
    <dbReference type="NCBI Taxonomy" id="354439"/>
    <lineage>
        <taxon>Eukaryota</taxon>
        <taxon>Metazoa</taxon>
        <taxon>Ecdysozoa</taxon>
        <taxon>Arthropoda</taxon>
        <taxon>Hexapoda</taxon>
        <taxon>Insecta</taxon>
        <taxon>Pterygota</taxon>
        <taxon>Neoptera</taxon>
        <taxon>Endopterygota</taxon>
        <taxon>Coleoptera</taxon>
        <taxon>Polyphaga</taxon>
        <taxon>Cucujiformia</taxon>
        <taxon>Curculionidae</taxon>
        <taxon>Dryophthorinae</taxon>
        <taxon>Rhynchophorus</taxon>
    </lineage>
</organism>
<dbReference type="Proteomes" id="UP000625711">
    <property type="component" value="Unassembled WGS sequence"/>
</dbReference>
<protein>
    <submittedName>
        <fullName evidence="3">Uncharacterized protein</fullName>
    </submittedName>
</protein>
<dbReference type="OrthoDB" id="8067855at2759"/>
<keyword evidence="4" id="KW-1185">Reference proteome</keyword>
<dbReference type="AlphaFoldDB" id="A0A834M2K8"/>
<sequence length="345" mass="37936">MQQTRITHRNALACSSINESSHTESRQKCRKINYFSKARNMSGLPTDSNHSEDLELWTSDEDFPSPQMFFESEGGFFSFVPPPPRPVFLEDVTPDGVTTCDLCSWAWQGGSNAVTYDGREVGGELGWVLTLVIVSFISALIGAIVMIIVLHCKSRLKNSSVSETECGISLHQQIPSRPPINTPEDKEISTITPPNFPNMAIPPNANGVWSWLSRRSATPPSNLNNPPASHAENHYTHMEDQYNVEEALYAELDRETSDNEDRGSNSPAYQNSAYTDTDAPASSAPSSAYYSDLSVTTMPERAYEVVGLSTLPSWDSGGHNADVRRPTVRLAVISENVGTVPSDYV</sequence>
<feature type="compositionally biased region" description="Basic and acidic residues" evidence="1">
    <location>
        <begin position="254"/>
        <end position="263"/>
    </location>
</feature>
<feature type="transmembrane region" description="Helical" evidence="2">
    <location>
        <begin position="125"/>
        <end position="150"/>
    </location>
</feature>
<evidence type="ECO:0000256" key="1">
    <source>
        <dbReference type="SAM" id="MobiDB-lite"/>
    </source>
</evidence>
<keyword evidence="2" id="KW-1133">Transmembrane helix</keyword>
<keyword evidence="2" id="KW-0472">Membrane</keyword>
<feature type="compositionally biased region" description="Polar residues" evidence="1">
    <location>
        <begin position="264"/>
        <end position="275"/>
    </location>
</feature>
<proteinExistence type="predicted"/>
<evidence type="ECO:0000313" key="3">
    <source>
        <dbReference type="EMBL" id="KAF7265291.1"/>
    </source>
</evidence>
<evidence type="ECO:0000256" key="2">
    <source>
        <dbReference type="SAM" id="Phobius"/>
    </source>
</evidence>
<dbReference type="EMBL" id="JAACXV010014634">
    <property type="protein sequence ID" value="KAF7265291.1"/>
    <property type="molecule type" value="Genomic_DNA"/>
</dbReference>
<evidence type="ECO:0000313" key="4">
    <source>
        <dbReference type="Proteomes" id="UP000625711"/>
    </source>
</evidence>
<keyword evidence="2" id="KW-0812">Transmembrane</keyword>